<proteinExistence type="predicted"/>
<dbReference type="PANTHER" id="PTHR43537">
    <property type="entry name" value="TRANSCRIPTIONAL REGULATOR, GNTR FAMILY"/>
    <property type="match status" value="1"/>
</dbReference>
<dbReference type="GO" id="GO:0003677">
    <property type="term" value="F:DNA binding"/>
    <property type="evidence" value="ECO:0007669"/>
    <property type="project" value="UniProtKB-KW"/>
</dbReference>
<name>A0A975JHF2_9RHOB</name>
<gene>
    <name evidence="5" type="ORF">KDD17_16900</name>
</gene>
<dbReference type="Gene3D" id="1.20.120.530">
    <property type="entry name" value="GntR ligand-binding domain-like"/>
    <property type="match status" value="1"/>
</dbReference>
<dbReference type="Gene3D" id="1.10.10.10">
    <property type="entry name" value="Winged helix-like DNA-binding domain superfamily/Winged helix DNA-binding domain"/>
    <property type="match status" value="1"/>
</dbReference>
<keyword evidence="3" id="KW-0804">Transcription</keyword>
<dbReference type="AlphaFoldDB" id="A0A975JHF2"/>
<dbReference type="PANTHER" id="PTHR43537:SF44">
    <property type="entry name" value="GNTR FAMILY REGULATORY PROTEIN"/>
    <property type="match status" value="1"/>
</dbReference>
<evidence type="ECO:0000259" key="4">
    <source>
        <dbReference type="SMART" id="SM00895"/>
    </source>
</evidence>
<dbReference type="KEGG" id="sual:KDD17_16900"/>
<dbReference type="EMBL" id="CP073582">
    <property type="protein sequence ID" value="QUJ78251.1"/>
    <property type="molecule type" value="Genomic_DNA"/>
</dbReference>
<feature type="domain" description="GntR C-terminal" evidence="4">
    <location>
        <begin position="62"/>
        <end position="184"/>
    </location>
</feature>
<evidence type="ECO:0000256" key="2">
    <source>
        <dbReference type="ARBA" id="ARBA00023125"/>
    </source>
</evidence>
<dbReference type="SMART" id="SM00895">
    <property type="entry name" value="FCD"/>
    <property type="match status" value="1"/>
</dbReference>
<evidence type="ECO:0000256" key="1">
    <source>
        <dbReference type="ARBA" id="ARBA00023015"/>
    </source>
</evidence>
<dbReference type="RefSeq" id="WP_212706443.1">
    <property type="nucleotide sequence ID" value="NZ_CP073582.1"/>
</dbReference>
<reference evidence="5" key="1">
    <citation type="submission" date="2021-04" db="EMBL/GenBank/DDBJ databases">
        <title>Complete genome sequence for Sulfitobacter sp. strain JK7-1.</title>
        <authorList>
            <person name="Park S.-J."/>
        </authorList>
    </citation>
    <scope>NUCLEOTIDE SEQUENCE</scope>
    <source>
        <strain evidence="5">JK7-1</strain>
    </source>
</reference>
<evidence type="ECO:0000313" key="6">
    <source>
        <dbReference type="Proteomes" id="UP000683291"/>
    </source>
</evidence>
<dbReference type="InterPro" id="IPR036390">
    <property type="entry name" value="WH_DNA-bd_sf"/>
</dbReference>
<evidence type="ECO:0000256" key="3">
    <source>
        <dbReference type="ARBA" id="ARBA00023163"/>
    </source>
</evidence>
<dbReference type="GO" id="GO:0003700">
    <property type="term" value="F:DNA-binding transcription factor activity"/>
    <property type="evidence" value="ECO:0007669"/>
    <property type="project" value="InterPro"/>
</dbReference>
<accession>A0A975JHF2</accession>
<dbReference type="InterPro" id="IPR000524">
    <property type="entry name" value="Tscrpt_reg_HTH_GntR"/>
</dbReference>
<sequence length="198" mass="21997">MEEFGVSRTVVREALRVLTTRGYIEHAPRHRPRVRTPGYGTAMAALEGVVGHLMARPDGMRELFEGRILVEVIAAREAAVRAEKADLALLHDALDANGAATSNSELFYETDVAFHRALFQAAGNAILPAVQDAYTAWLAPHWRKMPRLPDRNAANHADHRAILDGVMMRDPDATEVAMRQHLDRAWAQVRMTFSDPPA</sequence>
<keyword evidence="1" id="KW-0805">Transcription regulation</keyword>
<keyword evidence="6" id="KW-1185">Reference proteome</keyword>
<organism evidence="5 6">
    <name type="scientific">Sulfitobacter albidus</name>
    <dbReference type="NCBI Taxonomy" id="2829501"/>
    <lineage>
        <taxon>Bacteria</taxon>
        <taxon>Pseudomonadati</taxon>
        <taxon>Pseudomonadota</taxon>
        <taxon>Alphaproteobacteria</taxon>
        <taxon>Rhodobacterales</taxon>
        <taxon>Roseobacteraceae</taxon>
        <taxon>Sulfitobacter</taxon>
    </lineage>
</organism>
<dbReference type="InterPro" id="IPR008920">
    <property type="entry name" value="TF_FadR/GntR_C"/>
</dbReference>
<dbReference type="Pfam" id="PF00392">
    <property type="entry name" value="GntR"/>
    <property type="match status" value="1"/>
</dbReference>
<dbReference type="Pfam" id="PF07729">
    <property type="entry name" value="FCD"/>
    <property type="match status" value="1"/>
</dbReference>
<dbReference type="SUPFAM" id="SSF48008">
    <property type="entry name" value="GntR ligand-binding domain-like"/>
    <property type="match status" value="1"/>
</dbReference>
<evidence type="ECO:0000313" key="5">
    <source>
        <dbReference type="EMBL" id="QUJ78251.1"/>
    </source>
</evidence>
<protein>
    <submittedName>
        <fullName evidence="5">FCD domain-containing protein</fullName>
    </submittedName>
</protein>
<dbReference type="SUPFAM" id="SSF46785">
    <property type="entry name" value="Winged helix' DNA-binding domain"/>
    <property type="match status" value="1"/>
</dbReference>
<dbReference type="InterPro" id="IPR036388">
    <property type="entry name" value="WH-like_DNA-bd_sf"/>
</dbReference>
<keyword evidence="2" id="KW-0238">DNA-binding</keyword>
<dbReference type="InterPro" id="IPR011711">
    <property type="entry name" value="GntR_C"/>
</dbReference>
<dbReference type="Proteomes" id="UP000683291">
    <property type="component" value="Chromosome pJK7-1-1"/>
</dbReference>